<keyword evidence="2" id="KW-0238">DNA-binding</keyword>
<dbReference type="Gene3D" id="1.10.10.10">
    <property type="entry name" value="Winged helix-like DNA-binding domain superfamily/Winged helix DNA-binding domain"/>
    <property type="match status" value="1"/>
</dbReference>
<dbReference type="EMBL" id="CP025746">
    <property type="protein sequence ID" value="QAA35302.1"/>
    <property type="molecule type" value="Genomic_DNA"/>
</dbReference>
<name>A0A410E1S6_9CLOT</name>
<dbReference type="GO" id="GO:0003700">
    <property type="term" value="F:DNA-binding transcription factor activity"/>
    <property type="evidence" value="ECO:0007669"/>
    <property type="project" value="InterPro"/>
</dbReference>
<keyword evidence="3" id="KW-0804">Transcription</keyword>
<evidence type="ECO:0000256" key="3">
    <source>
        <dbReference type="ARBA" id="ARBA00023163"/>
    </source>
</evidence>
<evidence type="ECO:0000256" key="1">
    <source>
        <dbReference type="ARBA" id="ARBA00023015"/>
    </source>
</evidence>
<dbReference type="PRINTS" id="PR00598">
    <property type="entry name" value="HTHMARR"/>
</dbReference>
<dbReference type="AlphaFoldDB" id="A0A410E1S6"/>
<dbReference type="Proteomes" id="UP000286268">
    <property type="component" value="Chromosome"/>
</dbReference>
<dbReference type="InterPro" id="IPR036388">
    <property type="entry name" value="WH-like_DNA-bd_sf"/>
</dbReference>
<feature type="domain" description="HTH marR-type" evidence="4">
    <location>
        <begin position="24"/>
        <end position="159"/>
    </location>
</feature>
<protein>
    <submittedName>
        <fullName evidence="5">MarR family transcriptional regulator</fullName>
    </submittedName>
</protein>
<gene>
    <name evidence="5" type="ORF">C1I91_13915</name>
</gene>
<organism evidence="5 6">
    <name type="scientific">Clostridium manihotivorum</name>
    <dbReference type="NCBI Taxonomy" id="2320868"/>
    <lineage>
        <taxon>Bacteria</taxon>
        <taxon>Bacillati</taxon>
        <taxon>Bacillota</taxon>
        <taxon>Clostridia</taxon>
        <taxon>Eubacteriales</taxon>
        <taxon>Clostridiaceae</taxon>
        <taxon>Clostridium</taxon>
    </lineage>
</organism>
<dbReference type="PANTHER" id="PTHR42756">
    <property type="entry name" value="TRANSCRIPTIONAL REGULATOR, MARR"/>
    <property type="match status" value="1"/>
</dbReference>
<dbReference type="InterPro" id="IPR000835">
    <property type="entry name" value="HTH_MarR-typ"/>
</dbReference>
<proteinExistence type="predicted"/>
<sequence>MSRDNVDLIIEQWKKEIPELNTKSMAIFGRLQRITKLTERILGDNFSKFGLNSGEFDVLATLRRSGGEFKLKPTELYNLLMVTSGAMTNRIDTLEKKGLVLRVDDTKDRRIVYVKLTEEGLKLINEAVYEHVSVEKEILAILTEEEKEIFNSLLRKISLDLNRL</sequence>
<dbReference type="InterPro" id="IPR023187">
    <property type="entry name" value="Tscrpt_reg_MarR-type_CS"/>
</dbReference>
<dbReference type="RefSeq" id="WP_128213429.1">
    <property type="nucleotide sequence ID" value="NZ_CP025746.1"/>
</dbReference>
<reference evidence="5 6" key="1">
    <citation type="submission" date="2018-01" db="EMBL/GenBank/DDBJ databases">
        <title>Genome Sequencing and Assembly of Anaerobacter polyendosporus strain CT4.</title>
        <authorList>
            <person name="Tachaapaikoon C."/>
            <person name="Sutheeworapong S."/>
            <person name="Jenjaroenpun P."/>
            <person name="Wongsurawat T."/>
            <person name="Nookeaw I."/>
            <person name="Cheawchanlertfa P."/>
            <person name="Kosugi A."/>
            <person name="Cheevadhanarak S."/>
            <person name="Ratanakhanokchai K."/>
        </authorList>
    </citation>
    <scope>NUCLEOTIDE SEQUENCE [LARGE SCALE GENOMIC DNA]</scope>
    <source>
        <strain evidence="5 6">CT4</strain>
    </source>
</reference>
<dbReference type="PROSITE" id="PS50995">
    <property type="entry name" value="HTH_MARR_2"/>
    <property type="match status" value="1"/>
</dbReference>
<dbReference type="SUPFAM" id="SSF46785">
    <property type="entry name" value="Winged helix' DNA-binding domain"/>
    <property type="match status" value="1"/>
</dbReference>
<dbReference type="GO" id="GO:0003677">
    <property type="term" value="F:DNA binding"/>
    <property type="evidence" value="ECO:0007669"/>
    <property type="project" value="UniProtKB-KW"/>
</dbReference>
<keyword evidence="6" id="KW-1185">Reference proteome</keyword>
<evidence type="ECO:0000313" key="5">
    <source>
        <dbReference type="EMBL" id="QAA35302.1"/>
    </source>
</evidence>
<evidence type="ECO:0000259" key="4">
    <source>
        <dbReference type="PROSITE" id="PS50995"/>
    </source>
</evidence>
<keyword evidence="1" id="KW-0805">Transcription regulation</keyword>
<dbReference type="InterPro" id="IPR036390">
    <property type="entry name" value="WH_DNA-bd_sf"/>
</dbReference>
<evidence type="ECO:0000256" key="2">
    <source>
        <dbReference type="ARBA" id="ARBA00023125"/>
    </source>
</evidence>
<dbReference type="OrthoDB" id="9799747at2"/>
<accession>A0A410E1S6</accession>
<dbReference type="SMART" id="SM00347">
    <property type="entry name" value="HTH_MARR"/>
    <property type="match status" value="1"/>
</dbReference>
<dbReference type="Pfam" id="PF01047">
    <property type="entry name" value="MarR"/>
    <property type="match status" value="1"/>
</dbReference>
<dbReference type="PANTHER" id="PTHR42756:SF1">
    <property type="entry name" value="TRANSCRIPTIONAL REPRESSOR OF EMRAB OPERON"/>
    <property type="match status" value="1"/>
</dbReference>
<dbReference type="PROSITE" id="PS01117">
    <property type="entry name" value="HTH_MARR_1"/>
    <property type="match status" value="1"/>
</dbReference>
<dbReference type="KEGG" id="cmah:C1I91_13915"/>
<evidence type="ECO:0000313" key="6">
    <source>
        <dbReference type="Proteomes" id="UP000286268"/>
    </source>
</evidence>